<dbReference type="Gene3D" id="1.10.10.10">
    <property type="entry name" value="Winged helix-like DNA-binding domain superfamily/Winged helix DNA-binding domain"/>
    <property type="match status" value="1"/>
</dbReference>
<dbReference type="OrthoDB" id="9800049at2"/>
<dbReference type="RefSeq" id="WP_082706224.1">
    <property type="nucleotide sequence ID" value="NZ_AP014945.1"/>
</dbReference>
<dbReference type="InterPro" id="IPR036390">
    <property type="entry name" value="WH_DNA-bd_sf"/>
</dbReference>
<dbReference type="PANTHER" id="PTHR33154">
    <property type="entry name" value="TRANSCRIPTIONAL REGULATOR, ARSR FAMILY"/>
    <property type="match status" value="1"/>
</dbReference>
<evidence type="ECO:0000313" key="6">
    <source>
        <dbReference type="Proteomes" id="UP000068196"/>
    </source>
</evidence>
<dbReference type="InterPro" id="IPR036388">
    <property type="entry name" value="WH-like_DNA-bd_sf"/>
</dbReference>
<feature type="domain" description="HTH arsR-type" evidence="4">
    <location>
        <begin position="1"/>
        <end position="93"/>
    </location>
</feature>
<keyword evidence="1" id="KW-0805">Transcription regulation</keyword>
<dbReference type="EMBL" id="AP014945">
    <property type="protein sequence ID" value="BAU22627.1"/>
    <property type="molecule type" value="Genomic_DNA"/>
</dbReference>
<dbReference type="GO" id="GO:0003700">
    <property type="term" value="F:DNA-binding transcription factor activity"/>
    <property type="evidence" value="ECO:0007669"/>
    <property type="project" value="InterPro"/>
</dbReference>
<dbReference type="PROSITE" id="PS50987">
    <property type="entry name" value="HTH_ARSR_2"/>
    <property type="match status" value="1"/>
</dbReference>
<proteinExistence type="predicted"/>
<keyword evidence="2" id="KW-0238">DNA-binding</keyword>
<evidence type="ECO:0000259" key="4">
    <source>
        <dbReference type="PROSITE" id="PS50987"/>
    </source>
</evidence>
<dbReference type="Proteomes" id="UP000068196">
    <property type="component" value="Chromosome"/>
</dbReference>
<dbReference type="STRING" id="1653476.THC_0227"/>
<dbReference type="NCBIfam" id="NF033788">
    <property type="entry name" value="HTH_metalloreg"/>
    <property type="match status" value="1"/>
</dbReference>
<reference evidence="5 6" key="1">
    <citation type="journal article" date="2016" name="Int. J. Syst. Evol. Microbiol.">
        <title>Caldimicrobium thiodismutans sp. nov., a sulfur-disproportionating bacterium isolated from a hot spring, and emended description of the genus Caldimicrobium.</title>
        <authorList>
            <person name="Kojima H."/>
            <person name="Umezawa K."/>
            <person name="Fukui M."/>
        </authorList>
    </citation>
    <scope>NUCLEOTIDE SEQUENCE [LARGE SCALE GENOMIC DNA]</scope>
    <source>
        <strain evidence="5 6">TF1</strain>
    </source>
</reference>
<evidence type="ECO:0000256" key="2">
    <source>
        <dbReference type="ARBA" id="ARBA00023125"/>
    </source>
</evidence>
<dbReference type="CDD" id="cd00090">
    <property type="entry name" value="HTH_ARSR"/>
    <property type="match status" value="1"/>
</dbReference>
<dbReference type="InterPro" id="IPR001845">
    <property type="entry name" value="HTH_ArsR_DNA-bd_dom"/>
</dbReference>
<evidence type="ECO:0000256" key="1">
    <source>
        <dbReference type="ARBA" id="ARBA00023015"/>
    </source>
</evidence>
<dbReference type="GO" id="GO:0003677">
    <property type="term" value="F:DNA binding"/>
    <property type="evidence" value="ECO:0007669"/>
    <property type="project" value="UniProtKB-KW"/>
</dbReference>
<keyword evidence="6" id="KW-1185">Reference proteome</keyword>
<reference evidence="6" key="2">
    <citation type="journal article" date="2016" name="Int. J. Syst. Evol. Microbiol.">
        <title>Caldimicrobium thiodismutans sp. nov., a sulfur-disproportionating bacterium isolated from a hot spring.</title>
        <authorList>
            <person name="Kojima H."/>
            <person name="Umezawa K."/>
            <person name="Fukui M."/>
        </authorList>
    </citation>
    <scope>NUCLEOTIDE SEQUENCE [LARGE SCALE GENOMIC DNA]</scope>
    <source>
        <strain evidence="6">TF1</strain>
    </source>
</reference>
<evidence type="ECO:0000313" key="5">
    <source>
        <dbReference type="EMBL" id="BAU22627.1"/>
    </source>
</evidence>
<dbReference type="SMART" id="SM00418">
    <property type="entry name" value="HTH_ARSR"/>
    <property type="match status" value="1"/>
</dbReference>
<organism evidence="5 6">
    <name type="scientific">Caldimicrobium thiodismutans</name>
    <dbReference type="NCBI Taxonomy" id="1653476"/>
    <lineage>
        <taxon>Bacteria</taxon>
        <taxon>Pseudomonadati</taxon>
        <taxon>Thermodesulfobacteriota</taxon>
        <taxon>Thermodesulfobacteria</taxon>
        <taxon>Thermodesulfobacteriales</taxon>
        <taxon>Thermodesulfobacteriaceae</taxon>
        <taxon>Caldimicrobium</taxon>
    </lineage>
</organism>
<dbReference type="PANTHER" id="PTHR33154:SF18">
    <property type="entry name" value="ARSENICAL RESISTANCE OPERON REPRESSOR"/>
    <property type="match status" value="1"/>
</dbReference>
<gene>
    <name evidence="5" type="ORF">THC_0227</name>
</gene>
<dbReference type="InterPro" id="IPR011991">
    <property type="entry name" value="ArsR-like_HTH"/>
</dbReference>
<name>A0A0U5AF49_9BACT</name>
<accession>A0A0U5AF49</accession>
<keyword evidence="3" id="KW-0804">Transcription</keyword>
<dbReference type="SUPFAM" id="SSF46785">
    <property type="entry name" value="Winged helix' DNA-binding domain"/>
    <property type="match status" value="1"/>
</dbReference>
<dbReference type="InterPro" id="IPR051081">
    <property type="entry name" value="HTH_MetalResp_TranReg"/>
</dbReference>
<sequence>MKNFKKKIEILKLIAHPVRIRLLQELKKNIHCVSDLVKILKLRQSTISQHLALLRKGDLVDYYVEGKERCYFIKDPFVSELLEFLEREHYKALEVPKCCPITKKRLK</sequence>
<dbReference type="Pfam" id="PF01022">
    <property type="entry name" value="HTH_5"/>
    <property type="match status" value="1"/>
</dbReference>
<dbReference type="AlphaFoldDB" id="A0A0U5AF49"/>
<dbReference type="PRINTS" id="PR00778">
    <property type="entry name" value="HTHARSR"/>
</dbReference>
<dbReference type="KEGG" id="cthi:THC_0227"/>
<evidence type="ECO:0000256" key="3">
    <source>
        <dbReference type="ARBA" id="ARBA00023163"/>
    </source>
</evidence>
<protein>
    <submittedName>
        <fullName evidence="5">ArsR family transcriptional regulator</fullName>
    </submittedName>
</protein>